<evidence type="ECO:0000313" key="3">
    <source>
        <dbReference type="Proteomes" id="UP001163878"/>
    </source>
</evidence>
<evidence type="ECO:0000313" key="2">
    <source>
        <dbReference type="EMBL" id="UYQ61315.1"/>
    </source>
</evidence>
<keyword evidence="1" id="KW-1133">Transmembrane helix</keyword>
<name>A0ABY6I6E2_STRPE</name>
<dbReference type="EMBL" id="CP107567">
    <property type="protein sequence ID" value="UYQ61315.1"/>
    <property type="molecule type" value="Genomic_DNA"/>
</dbReference>
<gene>
    <name evidence="2" type="ORF">OGH68_07400</name>
</gene>
<proteinExistence type="predicted"/>
<evidence type="ECO:0000256" key="1">
    <source>
        <dbReference type="SAM" id="Phobius"/>
    </source>
</evidence>
<dbReference type="Proteomes" id="UP001163878">
    <property type="component" value="Chromosome"/>
</dbReference>
<sequence length="181" mass="18392">MASAGEQGRALAPEDPSTAAKGWHGVQLAVLGFVGLCGVLKDSGPAGVPRDVQVAAGLLALSALAVACCAVFLVSLAAWPLYRTAARPADPRRASRALRTGIALTFTAVALLALSAAASWWPVSAEGDALRVPVRVNTGVGTVCGPLRESGDGFLNVLVDDRVAAVPLGEITTLRPVPSCD</sequence>
<feature type="transmembrane region" description="Helical" evidence="1">
    <location>
        <begin position="102"/>
        <end position="123"/>
    </location>
</feature>
<keyword evidence="3" id="KW-1185">Reference proteome</keyword>
<keyword evidence="1" id="KW-0812">Transmembrane</keyword>
<dbReference type="RefSeq" id="WP_264242523.1">
    <property type="nucleotide sequence ID" value="NZ_CP107567.1"/>
</dbReference>
<feature type="transmembrane region" description="Helical" evidence="1">
    <location>
        <begin position="54"/>
        <end position="82"/>
    </location>
</feature>
<organism evidence="2 3">
    <name type="scientific">Streptomyces peucetius</name>
    <dbReference type="NCBI Taxonomy" id="1950"/>
    <lineage>
        <taxon>Bacteria</taxon>
        <taxon>Bacillati</taxon>
        <taxon>Actinomycetota</taxon>
        <taxon>Actinomycetes</taxon>
        <taxon>Kitasatosporales</taxon>
        <taxon>Streptomycetaceae</taxon>
        <taxon>Streptomyces</taxon>
    </lineage>
</organism>
<accession>A0ABY6I6E2</accession>
<keyword evidence="1" id="KW-0472">Membrane</keyword>
<protein>
    <submittedName>
        <fullName evidence="2">Uncharacterized protein</fullName>
    </submittedName>
</protein>
<reference evidence="2" key="1">
    <citation type="submission" date="2022-10" db="EMBL/GenBank/DDBJ databases">
        <title>Cytochrome P450 Catalyzes Benzene Ring Formation in the Biosynthesis of Trialkyl-Substituted Aromatic Polyketides.</title>
        <authorList>
            <person name="Zhao E."/>
            <person name="Ge H."/>
        </authorList>
    </citation>
    <scope>NUCLEOTIDE SEQUENCE</scope>
    <source>
        <strain evidence="2">NA0869</strain>
    </source>
</reference>